<keyword evidence="6 14" id="KW-0645">Protease</keyword>
<comment type="subcellular location">
    <subcellularLocation>
        <location evidence="14">Cell inner membrane</location>
        <topology evidence="14">Single-pass membrane protein</topology>
    </subcellularLocation>
    <subcellularLocation>
        <location evidence="2">Cell membrane</location>
    </subcellularLocation>
    <subcellularLocation>
        <location evidence="1">Membrane</location>
        <topology evidence="1">Single-pass membrane protein</topology>
    </subcellularLocation>
</comment>
<protein>
    <recommendedName>
        <fullName evidence="14">Peptidoglycan D,D-transpeptidase MrdA</fullName>
        <ecNumber evidence="14">3.4.16.4</ecNumber>
    </recommendedName>
    <alternativeName>
        <fullName evidence="14">Penicillin-binding protein 2</fullName>
        <shortName evidence="14">PBP-2</shortName>
    </alternativeName>
</protein>
<dbReference type="EC" id="3.4.16.4" evidence="14"/>
<dbReference type="InterPro" id="IPR036138">
    <property type="entry name" value="PBP_dimer_sf"/>
</dbReference>
<dbReference type="AlphaFoldDB" id="A0A2U2N805"/>
<dbReference type="GO" id="GO:0005886">
    <property type="term" value="C:plasma membrane"/>
    <property type="evidence" value="ECO:0007669"/>
    <property type="project" value="UniProtKB-SubCell"/>
</dbReference>
<dbReference type="Gene3D" id="3.90.1310.10">
    <property type="entry name" value="Penicillin-binding protein 2a (Domain 2)"/>
    <property type="match status" value="1"/>
</dbReference>
<dbReference type="GO" id="GO:0006508">
    <property type="term" value="P:proteolysis"/>
    <property type="evidence" value="ECO:0007669"/>
    <property type="project" value="UniProtKB-KW"/>
</dbReference>
<evidence type="ECO:0000256" key="12">
    <source>
        <dbReference type="ARBA" id="ARBA00023136"/>
    </source>
</evidence>
<keyword evidence="12 14" id="KW-0472">Membrane</keyword>
<feature type="domain" description="Penicillin-binding protein dimerisation" evidence="16">
    <location>
        <begin position="64"/>
        <end position="234"/>
    </location>
</feature>
<keyword evidence="7 14" id="KW-0812">Transmembrane</keyword>
<keyword evidence="11 14" id="KW-1133">Transmembrane helix</keyword>
<evidence type="ECO:0000256" key="8">
    <source>
        <dbReference type="ARBA" id="ARBA00022801"/>
    </source>
</evidence>
<feature type="active site" description="Acyl-ester intermediate" evidence="14">
    <location>
        <position position="325"/>
    </location>
</feature>
<evidence type="ECO:0000256" key="3">
    <source>
        <dbReference type="ARBA" id="ARBA00022475"/>
    </source>
</evidence>
<evidence type="ECO:0000256" key="1">
    <source>
        <dbReference type="ARBA" id="ARBA00004167"/>
    </source>
</evidence>
<comment type="catalytic activity">
    <reaction evidence="14">
        <text>Preferential cleavage: (Ac)2-L-Lys-D-Ala-|-D-Ala. Also transpeptidation of peptidyl-alanyl moieties that are N-acyl substituents of D-alanine.</text>
        <dbReference type="EC" id="3.4.16.4"/>
    </reaction>
</comment>
<dbReference type="InterPro" id="IPR012338">
    <property type="entry name" value="Beta-lactam/transpept-like"/>
</dbReference>
<dbReference type="GO" id="GO:0008360">
    <property type="term" value="P:regulation of cell shape"/>
    <property type="evidence" value="ECO:0007669"/>
    <property type="project" value="UniProtKB-KW"/>
</dbReference>
<keyword evidence="13 14" id="KW-0961">Cell wall biogenesis/degradation</keyword>
<evidence type="ECO:0000256" key="11">
    <source>
        <dbReference type="ARBA" id="ARBA00022989"/>
    </source>
</evidence>
<comment type="similarity">
    <text evidence="14">Belongs to the transpeptidase family. MrdA subfamily.</text>
</comment>
<feature type="domain" description="Penicillin-binding protein transpeptidase" evidence="15">
    <location>
        <begin position="266"/>
        <end position="608"/>
    </location>
</feature>
<dbReference type="Proteomes" id="UP000245474">
    <property type="component" value="Unassembled WGS sequence"/>
</dbReference>
<dbReference type="HAMAP" id="MF_02081">
    <property type="entry name" value="MrdA_transpept"/>
    <property type="match status" value="1"/>
</dbReference>
<comment type="caution">
    <text evidence="17">The sequence shown here is derived from an EMBL/GenBank/DDBJ whole genome shotgun (WGS) entry which is preliminary data.</text>
</comment>
<dbReference type="InterPro" id="IPR050515">
    <property type="entry name" value="Beta-lactam/transpept"/>
</dbReference>
<dbReference type="GO" id="GO:0071972">
    <property type="term" value="F:peptidoglycan L,D-transpeptidase activity"/>
    <property type="evidence" value="ECO:0007669"/>
    <property type="project" value="TreeGrafter"/>
</dbReference>
<keyword evidence="10 14" id="KW-0573">Peptidoglycan synthesis</keyword>
<evidence type="ECO:0000256" key="10">
    <source>
        <dbReference type="ARBA" id="ARBA00022984"/>
    </source>
</evidence>
<keyword evidence="5 14" id="KW-0121">Carboxypeptidase</keyword>
<evidence type="ECO:0000256" key="9">
    <source>
        <dbReference type="ARBA" id="ARBA00022960"/>
    </source>
</evidence>
<evidence type="ECO:0000256" key="14">
    <source>
        <dbReference type="HAMAP-Rule" id="MF_02081"/>
    </source>
</evidence>
<dbReference type="InterPro" id="IPR005311">
    <property type="entry name" value="PBP_dimer"/>
</dbReference>
<evidence type="ECO:0000313" key="17">
    <source>
        <dbReference type="EMBL" id="PWG65238.1"/>
    </source>
</evidence>
<evidence type="ECO:0000256" key="2">
    <source>
        <dbReference type="ARBA" id="ARBA00004236"/>
    </source>
</evidence>
<dbReference type="NCBIfam" id="TIGR03423">
    <property type="entry name" value="pbp2_mrdA"/>
    <property type="match status" value="1"/>
</dbReference>
<dbReference type="UniPathway" id="UPA00219"/>
<evidence type="ECO:0000256" key="5">
    <source>
        <dbReference type="ARBA" id="ARBA00022645"/>
    </source>
</evidence>
<evidence type="ECO:0000256" key="13">
    <source>
        <dbReference type="ARBA" id="ARBA00023316"/>
    </source>
</evidence>
<dbReference type="GO" id="GO:0008658">
    <property type="term" value="F:penicillin binding"/>
    <property type="evidence" value="ECO:0007669"/>
    <property type="project" value="UniProtKB-UniRule"/>
</dbReference>
<dbReference type="Gene3D" id="3.40.710.10">
    <property type="entry name" value="DD-peptidase/beta-lactamase superfamily"/>
    <property type="match status" value="1"/>
</dbReference>
<comment type="caution">
    <text evidence="14">Lacks conserved residue(s) required for the propagation of feature annotation.</text>
</comment>
<reference evidence="17 18" key="1">
    <citation type="submission" date="2018-05" db="EMBL/GenBank/DDBJ databases">
        <title>Spiribacter halobius sp. nov., a moderately halophilic bacterium isolated from marine solar saltern.</title>
        <authorList>
            <person name="Zheng W.-S."/>
            <person name="Lu D.-C."/>
            <person name="Du Z.-J."/>
        </authorList>
    </citation>
    <scope>NUCLEOTIDE SEQUENCE [LARGE SCALE GENOMIC DNA]</scope>
    <source>
        <strain evidence="17 18">E85</strain>
    </source>
</reference>
<feature type="transmembrane region" description="Helical" evidence="14">
    <location>
        <begin position="20"/>
        <end position="40"/>
    </location>
</feature>
<dbReference type="Gene3D" id="3.30.1390.30">
    <property type="entry name" value="Penicillin-binding protein 2a, domain 3"/>
    <property type="match status" value="1"/>
</dbReference>
<keyword evidence="18" id="KW-1185">Reference proteome</keyword>
<keyword evidence="8 14" id="KW-0378">Hydrolase</keyword>
<keyword evidence="3 14" id="KW-1003">Cell membrane</keyword>
<name>A0A2U2N805_9GAMM</name>
<accession>A0A2U2N805</accession>
<keyword evidence="4 14" id="KW-0997">Cell inner membrane</keyword>
<dbReference type="InterPro" id="IPR001460">
    <property type="entry name" value="PCN-bd_Tpept"/>
</dbReference>
<organism evidence="17 18">
    <name type="scientific">Sediminicurvatus halobius</name>
    <dbReference type="NCBI Taxonomy" id="2182432"/>
    <lineage>
        <taxon>Bacteria</taxon>
        <taxon>Pseudomonadati</taxon>
        <taxon>Pseudomonadota</taxon>
        <taxon>Gammaproteobacteria</taxon>
        <taxon>Chromatiales</taxon>
        <taxon>Ectothiorhodospiraceae</taxon>
        <taxon>Sediminicurvatus</taxon>
    </lineage>
</organism>
<dbReference type="PANTHER" id="PTHR30627:SF2">
    <property type="entry name" value="PEPTIDOGLYCAN D,D-TRANSPEPTIDASE MRDA"/>
    <property type="match status" value="1"/>
</dbReference>
<dbReference type="InterPro" id="IPR017790">
    <property type="entry name" value="Penicillin-binding_protein_2"/>
</dbReference>
<dbReference type="OrthoDB" id="9766847at2"/>
<dbReference type="GO" id="GO:0009002">
    <property type="term" value="F:serine-type D-Ala-D-Ala carboxypeptidase activity"/>
    <property type="evidence" value="ECO:0007669"/>
    <property type="project" value="UniProtKB-UniRule"/>
</dbReference>
<evidence type="ECO:0000256" key="6">
    <source>
        <dbReference type="ARBA" id="ARBA00022670"/>
    </source>
</evidence>
<keyword evidence="9 14" id="KW-0133">Cell shape</keyword>
<dbReference type="Pfam" id="PF03717">
    <property type="entry name" value="PBP_dimer"/>
    <property type="match status" value="1"/>
</dbReference>
<evidence type="ECO:0000259" key="16">
    <source>
        <dbReference type="Pfam" id="PF03717"/>
    </source>
</evidence>
<evidence type="ECO:0000256" key="4">
    <source>
        <dbReference type="ARBA" id="ARBA00022519"/>
    </source>
</evidence>
<evidence type="ECO:0000256" key="7">
    <source>
        <dbReference type="ARBA" id="ARBA00022692"/>
    </source>
</evidence>
<comment type="pathway">
    <text evidence="14">Cell wall biogenesis; peptidoglycan biosynthesis.</text>
</comment>
<dbReference type="EMBL" id="QFFI01000003">
    <property type="protein sequence ID" value="PWG65238.1"/>
    <property type="molecule type" value="Genomic_DNA"/>
</dbReference>
<dbReference type="PANTHER" id="PTHR30627">
    <property type="entry name" value="PEPTIDOGLYCAN D,D-TRANSPEPTIDASE"/>
    <property type="match status" value="1"/>
</dbReference>
<dbReference type="GO" id="GO:0009252">
    <property type="term" value="P:peptidoglycan biosynthetic process"/>
    <property type="evidence" value="ECO:0007669"/>
    <property type="project" value="UniProtKB-UniRule"/>
</dbReference>
<proteinExistence type="inferred from homology"/>
<gene>
    <name evidence="14 17" type="primary">mrdA</name>
    <name evidence="17" type="ORF">DEM34_02915</name>
</gene>
<dbReference type="RefSeq" id="WP_109676070.1">
    <property type="nucleotide sequence ID" value="NZ_CP086615.1"/>
</dbReference>
<sequence length="628" mass="68752">MSLDLLRDKAGESRVVRRRLLVAGIAVLLLMGLLAGRIAMLQVAGYQHYASLSQENRVRIAPAEPTRGLIYDRDGRLLAENVPAFRLTVIPEQVEDMDALLTGLQEIVELSATDIERFRDLRERQRRFQEIPLKLRLSESEVARLAVNRHRFPGVEVKAHLTRFYPYGAIGSHAIGYVGRISEQELRQVDASQYRGSSVIGKSGVERFYEERLHGEMGLVRLETNALGRTLRTLERDPPVPGEDLHLTLDIELQRVAETALGEHSGAVVAIDPRDGAVLALASQPGFDPNLFVTGITLEDFRGLQSQPGTPMFNRALRGRYPPGSVIKPFLGLAAAAHGTVDPDEEFQCNGLYRLPNVSRPWRDWKRGGHGEIDLTQAIAQSCDIYFYDLAYEMGIDAMHEWMTGFGFGRPSGIDLPGELTGVMPSREWKRTNRGEPWYHGETVNTGIGQGYMLATPVQLAASTAMLANAGRPVRPHLVAATEAPGEDSASRLAPAEPLVAPVTLQNPALWEEAIGGMAEVMHGRRGTARAVAEDMPYRMAGKTGTAQVFGLAPDEEYDEDEIPRELRDHALFIAFAPVGAPRIAVAVIAEHGGSGSGTAAPIARQVIDAWLLEQGELPDVAADVGER</sequence>
<comment type="function">
    <text evidence="14">Catalyzes cross-linking of the peptidoglycan cell wall.</text>
</comment>
<dbReference type="SUPFAM" id="SSF56601">
    <property type="entry name" value="beta-lactamase/transpeptidase-like"/>
    <property type="match status" value="1"/>
</dbReference>
<evidence type="ECO:0000259" key="15">
    <source>
        <dbReference type="Pfam" id="PF00905"/>
    </source>
</evidence>
<dbReference type="Pfam" id="PF00905">
    <property type="entry name" value="Transpeptidase"/>
    <property type="match status" value="1"/>
</dbReference>
<dbReference type="SUPFAM" id="SSF56519">
    <property type="entry name" value="Penicillin binding protein dimerisation domain"/>
    <property type="match status" value="1"/>
</dbReference>
<evidence type="ECO:0000313" key="18">
    <source>
        <dbReference type="Proteomes" id="UP000245474"/>
    </source>
</evidence>
<dbReference type="GO" id="GO:0071555">
    <property type="term" value="P:cell wall organization"/>
    <property type="evidence" value="ECO:0007669"/>
    <property type="project" value="UniProtKB-KW"/>
</dbReference>